<dbReference type="Pfam" id="PF00888">
    <property type="entry name" value="Cullin"/>
    <property type="match status" value="1"/>
</dbReference>
<feature type="domain" description="Cullin N-terminal" evidence="2">
    <location>
        <begin position="26"/>
        <end position="269"/>
    </location>
</feature>
<evidence type="ECO:0000259" key="2">
    <source>
        <dbReference type="Pfam" id="PF00888"/>
    </source>
</evidence>
<evidence type="ECO:0000313" key="3">
    <source>
        <dbReference type="EMBL" id="KAF3456198.1"/>
    </source>
</evidence>
<protein>
    <recommendedName>
        <fullName evidence="2">Cullin N-terminal domain-containing protein</fullName>
    </recommendedName>
</protein>
<dbReference type="SUPFAM" id="SSF74788">
    <property type="entry name" value="Cullin repeat-like"/>
    <property type="match status" value="1"/>
</dbReference>
<organism evidence="3 4">
    <name type="scientific">Rhamnella rubrinervis</name>
    <dbReference type="NCBI Taxonomy" id="2594499"/>
    <lineage>
        <taxon>Eukaryota</taxon>
        <taxon>Viridiplantae</taxon>
        <taxon>Streptophyta</taxon>
        <taxon>Embryophyta</taxon>
        <taxon>Tracheophyta</taxon>
        <taxon>Spermatophyta</taxon>
        <taxon>Magnoliopsida</taxon>
        <taxon>eudicotyledons</taxon>
        <taxon>Gunneridae</taxon>
        <taxon>Pentapetalae</taxon>
        <taxon>rosids</taxon>
        <taxon>fabids</taxon>
        <taxon>Rosales</taxon>
        <taxon>Rhamnaceae</taxon>
        <taxon>rhamnoid group</taxon>
        <taxon>Rhamneae</taxon>
        <taxon>Rhamnella</taxon>
    </lineage>
</organism>
<dbReference type="InterPro" id="IPR016159">
    <property type="entry name" value="Cullin_repeat-like_dom_sf"/>
</dbReference>
<dbReference type="InterPro" id="IPR045093">
    <property type="entry name" value="Cullin"/>
</dbReference>
<comment type="similarity">
    <text evidence="1">Belongs to the cullin family.</text>
</comment>
<dbReference type="InterPro" id="IPR001373">
    <property type="entry name" value="Cullin_N"/>
</dbReference>
<dbReference type="PANTHER" id="PTHR11932">
    <property type="entry name" value="CULLIN"/>
    <property type="match status" value="1"/>
</dbReference>
<dbReference type="GO" id="GO:0006511">
    <property type="term" value="P:ubiquitin-dependent protein catabolic process"/>
    <property type="evidence" value="ECO:0007669"/>
    <property type="project" value="InterPro"/>
</dbReference>
<dbReference type="Gene3D" id="1.20.1310.10">
    <property type="entry name" value="Cullin Repeats"/>
    <property type="match status" value="2"/>
</dbReference>
<dbReference type="EMBL" id="VOIH02000001">
    <property type="protein sequence ID" value="KAF3456198.1"/>
    <property type="molecule type" value="Genomic_DNA"/>
</dbReference>
<dbReference type="Proteomes" id="UP000796880">
    <property type="component" value="Unassembled WGS sequence"/>
</dbReference>
<gene>
    <name evidence="3" type="ORF">FNV43_RR00848</name>
</gene>
<proteinExistence type="inferred from homology"/>
<name>A0A8K0HQC5_9ROSA</name>
<dbReference type="FunFam" id="1.20.1310.10:FF:000001">
    <property type="entry name" value="Cullin 3"/>
    <property type="match status" value="1"/>
</dbReference>
<comment type="caution">
    <text evidence="3">The sequence shown here is derived from an EMBL/GenBank/DDBJ whole genome shotgun (WGS) entry which is preliminary data.</text>
</comment>
<evidence type="ECO:0000313" key="4">
    <source>
        <dbReference type="Proteomes" id="UP000796880"/>
    </source>
</evidence>
<dbReference type="AlphaFoldDB" id="A0A8K0HQC5"/>
<evidence type="ECO:0000256" key="1">
    <source>
        <dbReference type="ARBA" id="ARBA00006019"/>
    </source>
</evidence>
<keyword evidence="4" id="KW-1185">Reference proteome</keyword>
<reference evidence="3" key="1">
    <citation type="submission" date="2020-03" db="EMBL/GenBank/DDBJ databases">
        <title>A high-quality chromosome-level genome assembly of a woody plant with both climbing and erect habits, Rhamnella rubrinervis.</title>
        <authorList>
            <person name="Lu Z."/>
            <person name="Yang Y."/>
            <person name="Zhu X."/>
            <person name="Sun Y."/>
        </authorList>
    </citation>
    <scope>NUCLEOTIDE SEQUENCE</scope>
    <source>
        <strain evidence="3">BYM</strain>
        <tissue evidence="3">Leaf</tissue>
    </source>
</reference>
<sequence length="274" mass="32252">MTFEEGYLVLQGVVDRVINMVEGANNQKFTSDEYMEYYAIVFDLSKPGPRSFENSKQLYDLYDKSFKDYIAHKVLPSLRGKEDGNLLQELERRWSNHKTMIYWLSRFFGYLDRYFTTERKLPSLKEISFLSFYELVFGEMNNQIRDAVISMIDREREGEQIDQALVKNILAIYMEFGMDSSKYYTGDFEEAMLKDSAAFYSHKASNWISTKPYEDYMLKVEGCLKHERNMASQYLPPESQQKLLEVVEHELLVGNASELQEKKKLDEFISIESI</sequence>
<dbReference type="OrthoDB" id="27073at2759"/>
<accession>A0A8K0HQC5</accession>
<dbReference type="GO" id="GO:0031625">
    <property type="term" value="F:ubiquitin protein ligase binding"/>
    <property type="evidence" value="ECO:0007669"/>
    <property type="project" value="InterPro"/>
</dbReference>